<evidence type="ECO:0000259" key="5">
    <source>
        <dbReference type="Pfam" id="PF04198"/>
    </source>
</evidence>
<dbReference type="PANTHER" id="PTHR34294">
    <property type="entry name" value="TRANSCRIPTIONAL REGULATOR-RELATED"/>
    <property type="match status" value="1"/>
</dbReference>
<name>A0ABS8HZ34_9FIRM</name>
<gene>
    <name evidence="7" type="ORF">LMF89_24115</name>
</gene>
<dbReference type="Pfam" id="PF04198">
    <property type="entry name" value="Sugar-bind"/>
    <property type="match status" value="1"/>
</dbReference>
<comment type="caution">
    <text evidence="7">The sequence shown here is derived from an EMBL/GenBank/DDBJ whole genome shotgun (WGS) entry which is preliminary data.</text>
</comment>
<sequence length="322" mass="35150">MKESKNERNRLLIKVCQLYYEDGLNQQDIANRLGISRPHVSRMLTAAKKEGIVQISIKNPYSLEQRVEKLLIDTFGIRDAVVVDAPYTDEQSFTLQLGRTGALLMESILKDNDVVGIMAGRAISAIGAEVDYFARSNLQFVPLVGGWGSEGGIWHANSNTMILADKLKSKYWLLHAPAIVTNEELGGLLKKEAGVEKVLNMAKCCDVAVVGIGDVSEKATIVQSGNFNPMDLERVRNSGAVANICASFLDSMGKTIDSTMENKMLGLAAQELRGIRNVIGIAGGKDKVEAITAVLRGKWIDILVTDMVTAQSVLDFHTKNIK</sequence>
<dbReference type="InterPro" id="IPR037171">
    <property type="entry name" value="NagB/RpiA_transferase-like"/>
</dbReference>
<evidence type="ECO:0000256" key="4">
    <source>
        <dbReference type="ARBA" id="ARBA00023163"/>
    </source>
</evidence>
<feature type="domain" description="Sugar-binding" evidence="5">
    <location>
        <begin position="65"/>
        <end position="314"/>
    </location>
</feature>
<feature type="domain" description="RNA polymerase sigma-70 region 4" evidence="6">
    <location>
        <begin position="16"/>
        <end position="47"/>
    </location>
</feature>
<comment type="similarity">
    <text evidence="1">Belongs to the SorC transcriptional regulatory family.</text>
</comment>
<keyword evidence="8" id="KW-1185">Reference proteome</keyword>
<evidence type="ECO:0000313" key="8">
    <source>
        <dbReference type="Proteomes" id="UP001165492"/>
    </source>
</evidence>
<dbReference type="InterPro" id="IPR051054">
    <property type="entry name" value="SorC_transcr_regulators"/>
</dbReference>
<dbReference type="Gene3D" id="3.40.50.1360">
    <property type="match status" value="1"/>
</dbReference>
<evidence type="ECO:0000259" key="6">
    <source>
        <dbReference type="Pfam" id="PF04545"/>
    </source>
</evidence>
<dbReference type="SUPFAM" id="SSF100950">
    <property type="entry name" value="NagB/RpiA/CoA transferase-like"/>
    <property type="match status" value="1"/>
</dbReference>
<evidence type="ECO:0000313" key="7">
    <source>
        <dbReference type="EMBL" id="MCC5468426.1"/>
    </source>
</evidence>
<keyword evidence="4" id="KW-0804">Transcription</keyword>
<dbReference type="Pfam" id="PF04545">
    <property type="entry name" value="Sigma70_r4"/>
    <property type="match status" value="1"/>
</dbReference>
<keyword evidence="2" id="KW-0805">Transcription regulation</keyword>
<dbReference type="EMBL" id="JAJHJB010000066">
    <property type="protein sequence ID" value="MCC5468426.1"/>
    <property type="molecule type" value="Genomic_DNA"/>
</dbReference>
<dbReference type="InterPro" id="IPR007324">
    <property type="entry name" value="Sugar-bd_dom_put"/>
</dbReference>
<accession>A0ABS8HZ34</accession>
<dbReference type="RefSeq" id="WP_229537315.1">
    <property type="nucleotide sequence ID" value="NZ_JAJHJB010000066.1"/>
</dbReference>
<keyword evidence="3" id="KW-0238">DNA-binding</keyword>
<reference evidence="7" key="1">
    <citation type="submission" date="2021-11" db="EMBL/GenBank/DDBJ databases">
        <title>Description of a new species Pelosinus isolated from the bottom sediments of Lake Baikal.</title>
        <authorList>
            <person name="Zakharyuk A."/>
        </authorList>
    </citation>
    <scope>NUCLEOTIDE SEQUENCE</scope>
    <source>
        <strain evidence="7">Bkl1</strain>
    </source>
</reference>
<evidence type="ECO:0000256" key="1">
    <source>
        <dbReference type="ARBA" id="ARBA00010466"/>
    </source>
</evidence>
<evidence type="ECO:0000256" key="2">
    <source>
        <dbReference type="ARBA" id="ARBA00023015"/>
    </source>
</evidence>
<dbReference type="SUPFAM" id="SSF46785">
    <property type="entry name" value="Winged helix' DNA-binding domain"/>
    <property type="match status" value="1"/>
</dbReference>
<dbReference type="Proteomes" id="UP001165492">
    <property type="component" value="Unassembled WGS sequence"/>
</dbReference>
<organism evidence="7 8">
    <name type="scientific">Pelosinus baikalensis</name>
    <dbReference type="NCBI Taxonomy" id="2892015"/>
    <lineage>
        <taxon>Bacteria</taxon>
        <taxon>Bacillati</taxon>
        <taxon>Bacillota</taxon>
        <taxon>Negativicutes</taxon>
        <taxon>Selenomonadales</taxon>
        <taxon>Sporomusaceae</taxon>
        <taxon>Pelosinus</taxon>
    </lineage>
</organism>
<protein>
    <submittedName>
        <fullName evidence="7">Sugar-binding transcriptional regulator</fullName>
    </submittedName>
</protein>
<dbReference type="InterPro" id="IPR036390">
    <property type="entry name" value="WH_DNA-bd_sf"/>
</dbReference>
<evidence type="ECO:0000256" key="3">
    <source>
        <dbReference type="ARBA" id="ARBA00023125"/>
    </source>
</evidence>
<proteinExistence type="inferred from homology"/>
<dbReference type="InterPro" id="IPR007630">
    <property type="entry name" value="RNA_pol_sigma70_r4"/>
</dbReference>
<dbReference type="PANTHER" id="PTHR34294:SF1">
    <property type="entry name" value="TRANSCRIPTIONAL REGULATOR LSRR"/>
    <property type="match status" value="1"/>
</dbReference>
<dbReference type="Gene3D" id="1.10.10.60">
    <property type="entry name" value="Homeodomain-like"/>
    <property type="match status" value="1"/>
</dbReference>